<comment type="caution">
    <text evidence="13">The sequence shown here is derived from an EMBL/GenBank/DDBJ whole genome shotgun (WGS) entry which is preliminary data.</text>
</comment>
<comment type="subcellular location">
    <subcellularLocation>
        <location evidence="1">Cytoplasm</location>
    </subcellularLocation>
</comment>
<dbReference type="SUPFAM" id="SSF52540">
    <property type="entry name" value="P-loop containing nucleoside triphosphate hydrolases"/>
    <property type="match status" value="1"/>
</dbReference>
<comment type="subunit">
    <text evidence="9">Component of the Dom34-Hbs1 complex, also named Pelota-HBS1L complex, composed of dom34 and hbs1.</text>
</comment>
<feature type="compositionally biased region" description="Low complexity" evidence="11">
    <location>
        <begin position="267"/>
        <end position="285"/>
    </location>
</feature>
<evidence type="ECO:0000256" key="4">
    <source>
        <dbReference type="ARBA" id="ARBA00022741"/>
    </source>
</evidence>
<feature type="region of interest" description="Disordered" evidence="11">
    <location>
        <begin position="233"/>
        <end position="300"/>
    </location>
</feature>
<comment type="catalytic activity">
    <reaction evidence="8">
        <text>GTP + H2O = GDP + phosphate + H(+)</text>
        <dbReference type="Rhea" id="RHEA:19669"/>
        <dbReference type="ChEBI" id="CHEBI:15377"/>
        <dbReference type="ChEBI" id="CHEBI:15378"/>
        <dbReference type="ChEBI" id="CHEBI:37565"/>
        <dbReference type="ChEBI" id="CHEBI:43474"/>
        <dbReference type="ChEBI" id="CHEBI:58189"/>
    </reaction>
    <physiologicalReaction direction="left-to-right" evidence="8">
        <dbReference type="Rhea" id="RHEA:19670"/>
    </physiologicalReaction>
</comment>
<feature type="compositionally biased region" description="Low complexity" evidence="11">
    <location>
        <begin position="238"/>
        <end position="254"/>
    </location>
</feature>
<proteinExistence type="inferred from homology"/>
<evidence type="ECO:0000256" key="9">
    <source>
        <dbReference type="ARBA" id="ARBA00063537"/>
    </source>
</evidence>
<evidence type="ECO:0000256" key="1">
    <source>
        <dbReference type="ARBA" id="ARBA00004496"/>
    </source>
</evidence>
<evidence type="ECO:0000256" key="11">
    <source>
        <dbReference type="SAM" id="MobiDB-lite"/>
    </source>
</evidence>
<dbReference type="AlphaFoldDB" id="A0AAD5S566"/>
<dbReference type="InterPro" id="IPR009001">
    <property type="entry name" value="Transl_elong_EF1A/Init_IF2_C"/>
</dbReference>
<feature type="compositionally biased region" description="Basic and acidic residues" evidence="11">
    <location>
        <begin position="178"/>
        <end position="187"/>
    </location>
</feature>
<dbReference type="EMBL" id="JADGJD010001151">
    <property type="protein sequence ID" value="KAJ3046519.1"/>
    <property type="molecule type" value="Genomic_DNA"/>
</dbReference>
<evidence type="ECO:0000259" key="12">
    <source>
        <dbReference type="PROSITE" id="PS51722"/>
    </source>
</evidence>
<evidence type="ECO:0000256" key="6">
    <source>
        <dbReference type="ARBA" id="ARBA00022917"/>
    </source>
</evidence>
<feature type="region of interest" description="Disordered" evidence="11">
    <location>
        <begin position="155"/>
        <end position="221"/>
    </location>
</feature>
<evidence type="ECO:0000256" key="3">
    <source>
        <dbReference type="ARBA" id="ARBA00022490"/>
    </source>
</evidence>
<dbReference type="Pfam" id="PF22594">
    <property type="entry name" value="GTP-eEF1A_C"/>
    <property type="match status" value="1"/>
</dbReference>
<evidence type="ECO:0000313" key="14">
    <source>
        <dbReference type="Proteomes" id="UP001212841"/>
    </source>
</evidence>
<dbReference type="GO" id="GO:0005829">
    <property type="term" value="C:cytosol"/>
    <property type="evidence" value="ECO:0007669"/>
    <property type="project" value="GOC"/>
</dbReference>
<dbReference type="InterPro" id="IPR050100">
    <property type="entry name" value="TRAFAC_GTPase_members"/>
</dbReference>
<dbReference type="SUPFAM" id="SSF50465">
    <property type="entry name" value="EF-Tu/eEF-1alpha/eIF2-gamma C-terminal domain"/>
    <property type="match status" value="1"/>
</dbReference>
<dbReference type="GO" id="GO:0005525">
    <property type="term" value="F:GTP binding"/>
    <property type="evidence" value="ECO:0007669"/>
    <property type="project" value="UniProtKB-KW"/>
</dbReference>
<dbReference type="PRINTS" id="PR00315">
    <property type="entry name" value="ELONGATNFCT"/>
</dbReference>
<dbReference type="GO" id="GO:1990533">
    <property type="term" value="C:Dom34-Hbs1 complex"/>
    <property type="evidence" value="ECO:0007669"/>
    <property type="project" value="UniProtKB-ARBA"/>
</dbReference>
<dbReference type="SUPFAM" id="SSF50447">
    <property type="entry name" value="Translation proteins"/>
    <property type="match status" value="1"/>
</dbReference>
<dbReference type="PROSITE" id="PS51722">
    <property type="entry name" value="G_TR_2"/>
    <property type="match status" value="1"/>
</dbReference>
<dbReference type="PANTHER" id="PTHR23115">
    <property type="entry name" value="TRANSLATION FACTOR"/>
    <property type="match status" value="1"/>
</dbReference>
<evidence type="ECO:0000256" key="2">
    <source>
        <dbReference type="ARBA" id="ARBA00007249"/>
    </source>
</evidence>
<evidence type="ECO:0000256" key="8">
    <source>
        <dbReference type="ARBA" id="ARBA00049117"/>
    </source>
</evidence>
<dbReference type="FunFam" id="2.40.30.10:FF:000070">
    <property type="entry name" value="Translation elongation factor EF-1 subunit"/>
    <property type="match status" value="1"/>
</dbReference>
<protein>
    <recommendedName>
        <fullName evidence="10">Elongation factor 1 alpha-like protein</fullName>
    </recommendedName>
</protein>
<keyword evidence="7" id="KW-0342">GTP-binding</keyword>
<feature type="compositionally biased region" description="Basic and acidic residues" evidence="11">
    <location>
        <begin position="286"/>
        <end position="298"/>
    </location>
</feature>
<feature type="compositionally biased region" description="Polar residues" evidence="11">
    <location>
        <begin position="209"/>
        <end position="221"/>
    </location>
</feature>
<organism evidence="13 14">
    <name type="scientific">Rhizophlyctis rosea</name>
    <dbReference type="NCBI Taxonomy" id="64517"/>
    <lineage>
        <taxon>Eukaryota</taxon>
        <taxon>Fungi</taxon>
        <taxon>Fungi incertae sedis</taxon>
        <taxon>Chytridiomycota</taxon>
        <taxon>Chytridiomycota incertae sedis</taxon>
        <taxon>Chytridiomycetes</taxon>
        <taxon>Rhizophlyctidales</taxon>
        <taxon>Rhizophlyctidaceae</taxon>
        <taxon>Rhizophlyctis</taxon>
    </lineage>
</organism>
<feature type="domain" description="Tr-type G" evidence="12">
    <location>
        <begin position="301"/>
        <end position="526"/>
    </location>
</feature>
<dbReference type="InterPro" id="IPR004161">
    <property type="entry name" value="EFTu-like_2"/>
</dbReference>
<dbReference type="FunFam" id="3.40.50.300:FF:000204">
    <property type="entry name" value="Translation elongation factor Tu"/>
    <property type="match status" value="1"/>
</dbReference>
<keyword evidence="5" id="KW-0378">Hydrolase</keyword>
<keyword evidence="3" id="KW-0963">Cytoplasm</keyword>
<dbReference type="Pfam" id="PF00009">
    <property type="entry name" value="GTP_EFTU"/>
    <property type="match status" value="1"/>
</dbReference>
<dbReference type="FunFam" id="2.40.30.10:FF:000020">
    <property type="entry name" value="Translation elongation factor EF-1"/>
    <property type="match status" value="1"/>
</dbReference>
<dbReference type="GO" id="GO:0002184">
    <property type="term" value="P:cytoplasmic translational termination"/>
    <property type="evidence" value="ECO:0007669"/>
    <property type="project" value="UniProtKB-ARBA"/>
</dbReference>
<feature type="non-terminal residue" evidence="13">
    <location>
        <position position="766"/>
    </location>
</feature>
<gene>
    <name evidence="13" type="ORF">HK097_000795</name>
</gene>
<keyword evidence="6" id="KW-0648">Protein biosynthesis</keyword>
<comment type="similarity">
    <text evidence="2">Belongs to the TRAFAC class translation factor GTPase superfamily. Classic translation factor GTPase family. EF-Tu/EF-1A subfamily.</text>
</comment>
<dbReference type="GO" id="GO:0003924">
    <property type="term" value="F:GTPase activity"/>
    <property type="evidence" value="ECO:0007669"/>
    <property type="project" value="InterPro"/>
</dbReference>
<evidence type="ECO:0000256" key="5">
    <source>
        <dbReference type="ARBA" id="ARBA00022801"/>
    </source>
</evidence>
<dbReference type="CDD" id="cd04093">
    <property type="entry name" value="HBS1_C_III"/>
    <property type="match status" value="1"/>
</dbReference>
<accession>A0AAD5S566</accession>
<name>A0AAD5S566_9FUNG</name>
<dbReference type="InterPro" id="IPR027417">
    <property type="entry name" value="P-loop_NTPase"/>
</dbReference>
<dbReference type="Gene3D" id="3.40.50.300">
    <property type="entry name" value="P-loop containing nucleotide triphosphate hydrolases"/>
    <property type="match status" value="1"/>
</dbReference>
<evidence type="ECO:0000313" key="13">
    <source>
        <dbReference type="EMBL" id="KAJ3046519.1"/>
    </source>
</evidence>
<keyword evidence="4" id="KW-0547">Nucleotide-binding</keyword>
<dbReference type="Pfam" id="PF03144">
    <property type="entry name" value="GTP_EFTU_D2"/>
    <property type="match status" value="1"/>
</dbReference>
<reference evidence="13" key="1">
    <citation type="submission" date="2020-05" db="EMBL/GenBank/DDBJ databases">
        <title>Phylogenomic resolution of chytrid fungi.</title>
        <authorList>
            <person name="Stajich J.E."/>
            <person name="Amses K."/>
            <person name="Simmons R."/>
            <person name="Seto K."/>
            <person name="Myers J."/>
            <person name="Bonds A."/>
            <person name="Quandt C.A."/>
            <person name="Barry K."/>
            <person name="Liu P."/>
            <person name="Grigoriev I."/>
            <person name="Longcore J.E."/>
            <person name="James T.Y."/>
        </authorList>
    </citation>
    <scope>NUCLEOTIDE SEQUENCE</scope>
    <source>
        <strain evidence="13">JEL0318</strain>
    </source>
</reference>
<evidence type="ECO:0000256" key="10">
    <source>
        <dbReference type="ARBA" id="ARBA00074866"/>
    </source>
</evidence>
<dbReference type="Gene3D" id="2.40.30.10">
    <property type="entry name" value="Translation factors"/>
    <property type="match status" value="2"/>
</dbReference>
<dbReference type="InterPro" id="IPR054696">
    <property type="entry name" value="GTP-eEF1A_C"/>
</dbReference>
<evidence type="ECO:0000256" key="7">
    <source>
        <dbReference type="ARBA" id="ARBA00023134"/>
    </source>
</evidence>
<dbReference type="InterPro" id="IPR000795">
    <property type="entry name" value="T_Tr_GTP-bd_dom"/>
</dbReference>
<dbReference type="Proteomes" id="UP001212841">
    <property type="component" value="Unassembled WGS sequence"/>
</dbReference>
<dbReference type="InterPro" id="IPR009000">
    <property type="entry name" value="Transl_B-barrel_sf"/>
</dbReference>
<keyword evidence="14" id="KW-1185">Reference proteome</keyword>
<sequence length="766" mass="80282">GGVDLRSLAASSVGGAGGGDVIRSALDAISGSGTSVRTAGGLGGASFGGGGTLKVGGGLAGLSLSSLSSSASPAAFPISTPIASSATHIAPTRRDERGPMISLGSLTSSSAPTIVQRAPEKKSLVAEFLDWDDGEGHRNGDKGKDTKLIFAPTFFAGGDQRGGGEEGVKVFGFDSPSPDDRVQEARKGVSVGKSHKIPQQPPSTPTQQAKSTPAPSKGVSQLRQDLEGMNLEVSKAQSTPKTSPAASATKPATPQHNNELLKPVPMSRSGSSAGSRSGNKSSKGKLNLEEEYKKRESSGKGGAVGVVVVGHVDAGKSTLMGHLLYLLGHVTSRQIDKFQRDASKIGKASFAFAWVLDEGGEERERGVTIDVAQRYFETGKKRFVLLDAPGHRDFVPRMVGGASQADAAVLVIDSTAGEFETGFELGGQTREHAVLVRALGVGQVLVAVNKLDVTKWSEERYNEIVGKMRGFLQGAGFRKENVEFVPVSGFTGENVLERKDPVLSKWYSGRTLVECLDAFTPPTRPLTTPFRLSVSDVFKPLFQSTSGASSSISVSGRIESGGVQVGDTVLVMPVGEKATVRSVEIAEEAVGWGVAGDSVVVGLAGVEGASLRWVFEEVLILIGKGKGFTDFFWMGSVGNVLCDPAKPVAVTSHFRAQIITFDILVPLTIGVPVVLHHQSLTEPGTISKMVSILNKGTGEVVKKSPRALPRNTTAIVEIKTQRPICLEVFKEFKELGRVMLRVGSTSVAAGVVLEILSFERSGGGVL</sequence>
<dbReference type="CDD" id="cd01883">
    <property type="entry name" value="EF1_alpha"/>
    <property type="match status" value="1"/>
</dbReference>